<accession>A0A1Z4BKV1</accession>
<dbReference type="AlphaFoldDB" id="A0A1Z4BKV1"/>
<dbReference type="Gene3D" id="3.40.50.11970">
    <property type="match status" value="1"/>
</dbReference>
<dbReference type="Proteomes" id="UP000197007">
    <property type="component" value="Chromosome"/>
</dbReference>
<dbReference type="Pfam" id="PF03415">
    <property type="entry name" value="Peptidase_C11"/>
    <property type="match status" value="1"/>
</dbReference>
<name>A0A1Z4BKV1_9FLAO</name>
<organism evidence="1 2">
    <name type="scientific">Capnocytophaga endodontalis</name>
    <dbReference type="NCBI Taxonomy" id="2708117"/>
    <lineage>
        <taxon>Bacteria</taxon>
        <taxon>Pseudomonadati</taxon>
        <taxon>Bacteroidota</taxon>
        <taxon>Flavobacteriia</taxon>
        <taxon>Flavobacteriales</taxon>
        <taxon>Flavobacteriaceae</taxon>
        <taxon>Capnocytophaga</taxon>
    </lineage>
</organism>
<dbReference type="InterPro" id="IPR005077">
    <property type="entry name" value="Peptidase_C11"/>
</dbReference>
<dbReference type="EMBL" id="CP022022">
    <property type="protein sequence ID" value="ASF41897.1"/>
    <property type="molecule type" value="Genomic_DNA"/>
</dbReference>
<sequence>MRYYSLLLISLGLLSCQKDSPTPEPLPPHEITLVYMVADNDLAPYALKDLNEIERGFVPNGRDKLLVYIDSNTSIALPSHPVLLEIVHDTTEIIASKIIASYPEQNSTDKTVMSNVLRDALSYYKGDNRYKGLVLWSHGNAWLPEGYHIETENKSGVVVKSFGKDMSPREGAMELPDLAEVLSPYRFDYILFDACFMGSVEVLYELRHSARYFIASPAEILADGFPYHHLLPYLIGKLQLEKATEAYYNYYNALEGARQSATVTLVDSEQLEALASFCKQLNTSELSLAHLQQYSRNNEKYLFDLKQVLSESKASVAIEPIWLQLCKVERHTPRFANIALTHCNGLSVYLFGKNETLNNYYKQLSWYRTTRFHFSYK</sequence>
<keyword evidence="2" id="KW-1185">Reference proteome</keyword>
<dbReference type="RefSeq" id="WP_088593105.1">
    <property type="nucleotide sequence ID" value="NZ_CP022022.1"/>
</dbReference>
<dbReference type="PROSITE" id="PS51257">
    <property type="entry name" value="PROKAR_LIPOPROTEIN"/>
    <property type="match status" value="1"/>
</dbReference>
<protein>
    <submittedName>
        <fullName evidence="1">Clostripain</fullName>
    </submittedName>
</protein>
<dbReference type="PANTHER" id="PTHR37835">
    <property type="entry name" value="ALPHA-CLOSTRIPAIN"/>
    <property type="match status" value="1"/>
</dbReference>
<evidence type="ECO:0000313" key="1">
    <source>
        <dbReference type="EMBL" id="ASF41897.1"/>
    </source>
</evidence>
<evidence type="ECO:0000313" key="2">
    <source>
        <dbReference type="Proteomes" id="UP000197007"/>
    </source>
</evidence>
<dbReference type="KEGG" id="capn:CBG49_01660"/>
<dbReference type="PANTHER" id="PTHR37835:SF1">
    <property type="entry name" value="ALPHA-CLOSTRIPAIN"/>
    <property type="match status" value="1"/>
</dbReference>
<reference evidence="2" key="1">
    <citation type="submission" date="2017-06" db="EMBL/GenBank/DDBJ databases">
        <title>Complete genome sequence of Capnocytophaga sp. KCOM 1579 (=ChDC OS43) isolated from a human refractory periapical abscess lesion.</title>
        <authorList>
            <person name="Kook J.-K."/>
            <person name="Park S.-N."/>
            <person name="Lim Y.K."/>
            <person name="Roh H."/>
        </authorList>
    </citation>
    <scope>NUCLEOTIDE SEQUENCE [LARGE SCALE GENOMIC DNA]</scope>
    <source>
        <strain evidence="2">ChDC OS43</strain>
    </source>
</reference>
<gene>
    <name evidence="1" type="ORF">CBG49_01660</name>
</gene>
<proteinExistence type="predicted"/>